<evidence type="ECO:0000256" key="9">
    <source>
        <dbReference type="ARBA" id="ARBA00023277"/>
    </source>
</evidence>
<dbReference type="GO" id="GO:0003978">
    <property type="term" value="F:UDP-glucose 4-epimerase activity"/>
    <property type="evidence" value="ECO:0007669"/>
    <property type="project" value="UniProtKB-UniRule"/>
</dbReference>
<organism evidence="12 13">
    <name type="scientific">Brachyspira aalborgi</name>
    <dbReference type="NCBI Taxonomy" id="29522"/>
    <lineage>
        <taxon>Bacteria</taxon>
        <taxon>Pseudomonadati</taxon>
        <taxon>Spirochaetota</taxon>
        <taxon>Spirochaetia</taxon>
        <taxon>Brachyspirales</taxon>
        <taxon>Brachyspiraceae</taxon>
        <taxon>Brachyspira</taxon>
    </lineage>
</organism>
<dbReference type="Proteomes" id="UP000325002">
    <property type="component" value="Unassembled WGS sequence"/>
</dbReference>
<dbReference type="CDD" id="cd05247">
    <property type="entry name" value="UDP_G4E_1_SDR_e"/>
    <property type="match status" value="1"/>
</dbReference>
<keyword evidence="7 10" id="KW-0520">NAD</keyword>
<dbReference type="Pfam" id="PF01370">
    <property type="entry name" value="Epimerase"/>
    <property type="match status" value="1"/>
</dbReference>
<dbReference type="UniPathway" id="UPA00214"/>
<keyword evidence="9 10" id="KW-0119">Carbohydrate metabolism</keyword>
<comment type="catalytic activity">
    <reaction evidence="1 10">
        <text>UDP-alpha-D-glucose = UDP-alpha-D-galactose</text>
        <dbReference type="Rhea" id="RHEA:22168"/>
        <dbReference type="ChEBI" id="CHEBI:58885"/>
        <dbReference type="ChEBI" id="CHEBI:66914"/>
        <dbReference type="EC" id="5.1.3.2"/>
    </reaction>
</comment>
<dbReference type="RefSeq" id="WP_147546200.1">
    <property type="nucleotide sequence ID" value="NZ_SAYD01000021.1"/>
</dbReference>
<comment type="subunit">
    <text evidence="10">Homodimer.</text>
</comment>
<gene>
    <name evidence="12" type="primary">galE</name>
    <name evidence="12" type="ORF">EPJ81_08910</name>
</gene>
<evidence type="ECO:0000313" key="13">
    <source>
        <dbReference type="Proteomes" id="UP000325002"/>
    </source>
</evidence>
<dbReference type="EC" id="5.1.3.2" evidence="5 10"/>
<evidence type="ECO:0000256" key="5">
    <source>
        <dbReference type="ARBA" id="ARBA00013189"/>
    </source>
</evidence>
<sequence length="332" mass="36868">MAVLICGGAGYIGSHVFNELLNQNIEAVIIDSLEYGHKEAIKECKNFYKGNIGDSDLLNDIFKKHDIDSVMHLCAYIEVGESVQNPAKYYLNNLCNSINLINSMLKSKIKNFIFSSTAAVYGEPESIPLKEDCRKEPTNPYGDSKFALEKILSWYSKAYDFNFVALRYFNASGAHPDGHIGEDHNPESHLIPLILQVPLGKRESIKIFGDDYPTPDGTCLRDYIHVCDLALAHIDAMNYLKKGGKSLSCNLGNGNGFSVKEVIEIARKITGHSIPAEVCPRRAGDSSELIASSERAKEILGWTPKITSLETIVETAWNWHKNHPNGYNNSPS</sequence>
<comment type="caution">
    <text evidence="12">The sequence shown here is derived from an EMBL/GenBank/DDBJ whole genome shotgun (WGS) entry which is preliminary data.</text>
</comment>
<dbReference type="AlphaFoldDB" id="A0A5C8EIE1"/>
<dbReference type="PANTHER" id="PTHR43725">
    <property type="entry name" value="UDP-GLUCOSE 4-EPIMERASE"/>
    <property type="match status" value="1"/>
</dbReference>
<dbReference type="Gene3D" id="3.90.25.10">
    <property type="entry name" value="UDP-galactose 4-epimerase, domain 1"/>
    <property type="match status" value="1"/>
</dbReference>
<evidence type="ECO:0000256" key="3">
    <source>
        <dbReference type="ARBA" id="ARBA00004947"/>
    </source>
</evidence>
<evidence type="ECO:0000313" key="12">
    <source>
        <dbReference type="EMBL" id="TXJ36462.1"/>
    </source>
</evidence>
<name>A0A5C8EIE1_9SPIR</name>
<dbReference type="PANTHER" id="PTHR43725:SF53">
    <property type="entry name" value="UDP-ARABINOSE 4-EPIMERASE 1"/>
    <property type="match status" value="1"/>
</dbReference>
<evidence type="ECO:0000256" key="7">
    <source>
        <dbReference type="ARBA" id="ARBA00023027"/>
    </source>
</evidence>
<accession>A0A5C8EIE1</accession>
<dbReference type="InterPro" id="IPR001509">
    <property type="entry name" value="Epimerase_deHydtase"/>
</dbReference>
<feature type="domain" description="NAD-dependent epimerase/dehydratase" evidence="11">
    <location>
        <begin position="3"/>
        <end position="252"/>
    </location>
</feature>
<evidence type="ECO:0000256" key="1">
    <source>
        <dbReference type="ARBA" id="ARBA00000083"/>
    </source>
</evidence>
<dbReference type="Gene3D" id="3.40.50.720">
    <property type="entry name" value="NAD(P)-binding Rossmann-like Domain"/>
    <property type="match status" value="1"/>
</dbReference>
<evidence type="ECO:0000256" key="2">
    <source>
        <dbReference type="ARBA" id="ARBA00001911"/>
    </source>
</evidence>
<dbReference type="SUPFAM" id="SSF51735">
    <property type="entry name" value="NAD(P)-binding Rossmann-fold domains"/>
    <property type="match status" value="1"/>
</dbReference>
<dbReference type="GO" id="GO:0033499">
    <property type="term" value="P:galactose catabolic process via UDP-galactose, Leloir pathway"/>
    <property type="evidence" value="ECO:0007669"/>
    <property type="project" value="TreeGrafter"/>
</dbReference>
<dbReference type="InterPro" id="IPR036291">
    <property type="entry name" value="NAD(P)-bd_dom_sf"/>
</dbReference>
<reference evidence="12 13" key="1">
    <citation type="journal article" date="1992" name="Lakartidningen">
        <title>[Penicillin V and not amoxicillin is the first choice preparation in acute otitis].</title>
        <authorList>
            <person name="Kamme C."/>
            <person name="Lundgren K."/>
            <person name="Prellner K."/>
        </authorList>
    </citation>
    <scope>NUCLEOTIDE SEQUENCE [LARGE SCALE GENOMIC DNA]</scope>
    <source>
        <strain evidence="12 13">PC3997IV</strain>
    </source>
</reference>
<keyword evidence="8 10" id="KW-0413">Isomerase</keyword>
<dbReference type="InterPro" id="IPR005886">
    <property type="entry name" value="UDP_G4E"/>
</dbReference>
<evidence type="ECO:0000256" key="4">
    <source>
        <dbReference type="ARBA" id="ARBA00007637"/>
    </source>
</evidence>
<evidence type="ECO:0000256" key="10">
    <source>
        <dbReference type="RuleBase" id="RU366046"/>
    </source>
</evidence>
<proteinExistence type="inferred from homology"/>
<dbReference type="EMBL" id="SAYD01000021">
    <property type="protein sequence ID" value="TXJ36462.1"/>
    <property type="molecule type" value="Genomic_DNA"/>
</dbReference>
<dbReference type="NCBIfam" id="TIGR01179">
    <property type="entry name" value="galE"/>
    <property type="match status" value="1"/>
</dbReference>
<evidence type="ECO:0000256" key="8">
    <source>
        <dbReference type="ARBA" id="ARBA00023235"/>
    </source>
</evidence>
<protein>
    <recommendedName>
        <fullName evidence="6 10">UDP-glucose 4-epimerase</fullName>
        <ecNumber evidence="5 10">5.1.3.2</ecNumber>
    </recommendedName>
</protein>
<evidence type="ECO:0000259" key="11">
    <source>
        <dbReference type="Pfam" id="PF01370"/>
    </source>
</evidence>
<comment type="similarity">
    <text evidence="4 10">Belongs to the NAD(P)-dependent epimerase/dehydratase family.</text>
</comment>
<comment type="pathway">
    <text evidence="3 10">Carbohydrate metabolism; galactose metabolism.</text>
</comment>
<evidence type="ECO:0000256" key="6">
    <source>
        <dbReference type="ARBA" id="ARBA00018569"/>
    </source>
</evidence>
<comment type="cofactor">
    <cofactor evidence="2 10">
        <name>NAD(+)</name>
        <dbReference type="ChEBI" id="CHEBI:57540"/>
    </cofactor>
</comment>